<reference evidence="2 3" key="1">
    <citation type="submission" date="2024-02" db="EMBL/GenBank/DDBJ databases">
        <title>Genome analysis and characterization of Microbaculum marinisediminis sp. nov., isolated from marine sediment.</title>
        <authorList>
            <person name="Du Z.-J."/>
            <person name="Ye Y.-Q."/>
            <person name="Zhang Z.-R."/>
            <person name="Yuan S.-M."/>
            <person name="Zhang X.-Y."/>
        </authorList>
    </citation>
    <scope>NUCLEOTIDE SEQUENCE [LARGE SCALE GENOMIC DNA]</scope>
    <source>
        <strain evidence="2 3">SDUM1044001</strain>
    </source>
</reference>
<evidence type="ECO:0000256" key="1">
    <source>
        <dbReference type="SAM" id="SignalP"/>
    </source>
</evidence>
<dbReference type="EMBL" id="JAZHOF010000005">
    <property type="protein sequence ID" value="MEJ8572436.1"/>
    <property type="molecule type" value="Genomic_DNA"/>
</dbReference>
<keyword evidence="1" id="KW-0732">Signal</keyword>
<evidence type="ECO:0000313" key="3">
    <source>
        <dbReference type="Proteomes" id="UP001378188"/>
    </source>
</evidence>
<dbReference type="Proteomes" id="UP001378188">
    <property type="component" value="Unassembled WGS sequence"/>
</dbReference>
<protein>
    <recommendedName>
        <fullName evidence="4">Secreted protein</fullName>
    </recommendedName>
</protein>
<feature type="signal peptide" evidence="1">
    <location>
        <begin position="1"/>
        <end position="23"/>
    </location>
</feature>
<organism evidence="2 3">
    <name type="scientific">Microbaculum marinum</name>
    <dbReference type="NCBI Taxonomy" id="1764581"/>
    <lineage>
        <taxon>Bacteria</taxon>
        <taxon>Pseudomonadati</taxon>
        <taxon>Pseudomonadota</taxon>
        <taxon>Alphaproteobacteria</taxon>
        <taxon>Hyphomicrobiales</taxon>
        <taxon>Tepidamorphaceae</taxon>
        <taxon>Microbaculum</taxon>
    </lineage>
</organism>
<evidence type="ECO:0008006" key="4">
    <source>
        <dbReference type="Google" id="ProtNLM"/>
    </source>
</evidence>
<keyword evidence="3" id="KW-1185">Reference proteome</keyword>
<comment type="caution">
    <text evidence="2">The sequence shown here is derived from an EMBL/GenBank/DDBJ whole genome shotgun (WGS) entry which is preliminary data.</text>
</comment>
<proteinExistence type="predicted"/>
<gene>
    <name evidence="2" type="ORF">V3328_13175</name>
</gene>
<dbReference type="AlphaFoldDB" id="A0AAW9RYC4"/>
<name>A0AAW9RYC4_9HYPH</name>
<sequence length="168" mass="19089">MMRLSSLSMASFFIFAANSFAFAQQEDFSFNSLRNMSSFERSLLESAIKTGQLRNVSRPSEREIYFDGISYGDRDDISLFIQLIILDVCPACSTTTSGSTVRVKYGGGSSSGRDTYAVDRSDDYYADKVEENCEELLDRHKYDRDSKDILIIEDNDDDNKIAICFHRD</sequence>
<feature type="chain" id="PRO_5043634247" description="Secreted protein" evidence="1">
    <location>
        <begin position="24"/>
        <end position="168"/>
    </location>
</feature>
<evidence type="ECO:0000313" key="2">
    <source>
        <dbReference type="EMBL" id="MEJ8572436.1"/>
    </source>
</evidence>
<dbReference type="RefSeq" id="WP_340330139.1">
    <property type="nucleotide sequence ID" value="NZ_JAZHOF010000005.1"/>
</dbReference>
<accession>A0AAW9RYC4</accession>